<dbReference type="InterPro" id="IPR010982">
    <property type="entry name" value="Lambda_DNA-bd_dom_sf"/>
</dbReference>
<keyword evidence="1" id="KW-0805">Transcription regulation</keyword>
<evidence type="ECO:0000256" key="3">
    <source>
        <dbReference type="ARBA" id="ARBA00023163"/>
    </source>
</evidence>
<dbReference type="SUPFAM" id="SSF53822">
    <property type="entry name" value="Periplasmic binding protein-like I"/>
    <property type="match status" value="1"/>
</dbReference>
<gene>
    <name evidence="5" type="ORF">HKK74_30100</name>
</gene>
<reference evidence="5 6" key="1">
    <citation type="submission" date="2020-06" db="EMBL/GenBank/DDBJ databases">
        <title>Actinomadura xiongansis sp. nov., isolated from soil of Baiyangdian.</title>
        <authorList>
            <person name="Zhang X."/>
        </authorList>
    </citation>
    <scope>NUCLEOTIDE SEQUENCE [LARGE SCALE GENOMIC DNA]</scope>
    <source>
        <strain evidence="5 6">HBUM206468</strain>
    </source>
</reference>
<dbReference type="PROSITE" id="PS50932">
    <property type="entry name" value="HTH_LACI_2"/>
    <property type="match status" value="1"/>
</dbReference>
<evidence type="ECO:0000256" key="1">
    <source>
        <dbReference type="ARBA" id="ARBA00023015"/>
    </source>
</evidence>
<comment type="caution">
    <text evidence="5">The sequence shown here is derived from an EMBL/GenBank/DDBJ whole genome shotgun (WGS) entry which is preliminary data.</text>
</comment>
<dbReference type="InterPro" id="IPR046335">
    <property type="entry name" value="LacI/GalR-like_sensor"/>
</dbReference>
<dbReference type="Gene3D" id="1.10.260.40">
    <property type="entry name" value="lambda repressor-like DNA-binding domains"/>
    <property type="match status" value="1"/>
</dbReference>
<keyword evidence="6" id="KW-1185">Reference proteome</keyword>
<evidence type="ECO:0000256" key="2">
    <source>
        <dbReference type="ARBA" id="ARBA00023125"/>
    </source>
</evidence>
<dbReference type="CDD" id="cd06267">
    <property type="entry name" value="PBP1_LacI_sugar_binding-like"/>
    <property type="match status" value="1"/>
</dbReference>
<organism evidence="5 6">
    <name type="scientific">Actinomadura alba</name>
    <dbReference type="NCBI Taxonomy" id="406431"/>
    <lineage>
        <taxon>Bacteria</taxon>
        <taxon>Bacillati</taxon>
        <taxon>Actinomycetota</taxon>
        <taxon>Actinomycetes</taxon>
        <taxon>Streptosporangiales</taxon>
        <taxon>Thermomonosporaceae</taxon>
        <taxon>Actinomadura</taxon>
    </lineage>
</organism>
<keyword evidence="3" id="KW-0804">Transcription</keyword>
<feature type="domain" description="HTH lacI-type" evidence="4">
    <location>
        <begin position="12"/>
        <end position="68"/>
    </location>
</feature>
<dbReference type="Pfam" id="PF00356">
    <property type="entry name" value="LacI"/>
    <property type="match status" value="1"/>
</dbReference>
<dbReference type="InterPro" id="IPR000843">
    <property type="entry name" value="HTH_LacI"/>
</dbReference>
<evidence type="ECO:0000313" key="5">
    <source>
        <dbReference type="EMBL" id="MBC6469712.1"/>
    </source>
</evidence>
<proteinExistence type="predicted"/>
<protein>
    <submittedName>
        <fullName evidence="5">LacI family DNA-binding transcriptional regulator</fullName>
    </submittedName>
</protein>
<name>A0ABR7LXX3_9ACTN</name>
<dbReference type="CDD" id="cd01392">
    <property type="entry name" value="HTH_LacI"/>
    <property type="match status" value="1"/>
</dbReference>
<dbReference type="PANTHER" id="PTHR30146:SF138">
    <property type="entry name" value="TRANSCRIPTIONAL REGULATORY PROTEIN"/>
    <property type="match status" value="1"/>
</dbReference>
<evidence type="ECO:0000313" key="6">
    <source>
        <dbReference type="Proteomes" id="UP000805614"/>
    </source>
</evidence>
<dbReference type="SUPFAM" id="SSF47413">
    <property type="entry name" value="lambda repressor-like DNA-binding domains"/>
    <property type="match status" value="1"/>
</dbReference>
<accession>A0ABR7LXX3</accession>
<dbReference type="Proteomes" id="UP000805614">
    <property type="component" value="Unassembled WGS sequence"/>
</dbReference>
<evidence type="ECO:0000259" key="4">
    <source>
        <dbReference type="PROSITE" id="PS50932"/>
    </source>
</evidence>
<keyword evidence="2 5" id="KW-0238">DNA-binding</keyword>
<dbReference type="EMBL" id="JABVEC010000030">
    <property type="protein sequence ID" value="MBC6469712.1"/>
    <property type="molecule type" value="Genomic_DNA"/>
</dbReference>
<dbReference type="Gene3D" id="3.40.50.2300">
    <property type="match status" value="2"/>
</dbReference>
<dbReference type="InterPro" id="IPR028082">
    <property type="entry name" value="Peripla_BP_I"/>
</dbReference>
<dbReference type="GO" id="GO:0003677">
    <property type="term" value="F:DNA binding"/>
    <property type="evidence" value="ECO:0007669"/>
    <property type="project" value="UniProtKB-KW"/>
</dbReference>
<dbReference type="PANTHER" id="PTHR30146">
    <property type="entry name" value="LACI-RELATED TRANSCRIPTIONAL REPRESSOR"/>
    <property type="match status" value="1"/>
</dbReference>
<dbReference type="Pfam" id="PF13377">
    <property type="entry name" value="Peripla_BP_3"/>
    <property type="match status" value="1"/>
</dbReference>
<dbReference type="SMART" id="SM00354">
    <property type="entry name" value="HTH_LACI"/>
    <property type="match status" value="1"/>
</dbReference>
<sequence length="337" mass="34784">MEGDAVPKTGRPTSKDVAHAAGVSQSTVSIVLAGKAAGRISDATAQAVRQAADRLGYRPNLAARSLRLGQTRTVLLVVPTLSSLFFGAIYTGAARAAAEHGFGVVVYPWPDVSGPARSPFAAAHEAIDGILASSMAVGVLDGLDPLPRVMLDSDPRGEAPTVNFDVAEGMRAVAAHLAALGHRRIGHLAAAVDAWTFRERAGVLSAAVRGRPGAGLVREFTEIEIGAAREAAGRLLDRPDRPTALVCDDDLVAAGACKAARALGLDVPGDVSVTGFDDMLLAKAVEPELTTVRLPAEELGARGMAALLELLDGRRPASVSLPGELVVRASTAAPRRP</sequence>